<keyword evidence="5 7" id="KW-1133">Transmembrane helix</keyword>
<feature type="transmembrane region" description="Helical" evidence="7">
    <location>
        <begin position="5"/>
        <end position="24"/>
    </location>
</feature>
<evidence type="ECO:0000256" key="2">
    <source>
        <dbReference type="ARBA" id="ARBA00022475"/>
    </source>
</evidence>
<evidence type="ECO:0000313" key="9">
    <source>
        <dbReference type="EMBL" id="CUS54416.1"/>
    </source>
</evidence>
<proteinExistence type="predicted"/>
<dbReference type="InterPro" id="IPR010656">
    <property type="entry name" value="DctM"/>
</dbReference>
<feature type="transmembrane region" description="Helical" evidence="7">
    <location>
        <begin position="417"/>
        <end position="439"/>
    </location>
</feature>
<gene>
    <name evidence="9" type="ORF">MGWOODY_XGa768</name>
</gene>
<keyword evidence="3" id="KW-0997">Cell inner membrane</keyword>
<evidence type="ECO:0000256" key="4">
    <source>
        <dbReference type="ARBA" id="ARBA00022692"/>
    </source>
</evidence>
<protein>
    <recommendedName>
        <fullName evidence="8">TRAP C4-dicarboxylate transport system permease DctM subunit domain-containing protein</fullName>
    </recommendedName>
</protein>
<dbReference type="AlphaFoldDB" id="A0A160TXN5"/>
<feature type="transmembrane region" description="Helical" evidence="7">
    <location>
        <begin position="30"/>
        <end position="51"/>
    </location>
</feature>
<dbReference type="GO" id="GO:0022857">
    <property type="term" value="F:transmembrane transporter activity"/>
    <property type="evidence" value="ECO:0007669"/>
    <property type="project" value="TreeGrafter"/>
</dbReference>
<feature type="transmembrane region" description="Helical" evidence="7">
    <location>
        <begin position="58"/>
        <end position="79"/>
    </location>
</feature>
<evidence type="ECO:0000256" key="6">
    <source>
        <dbReference type="ARBA" id="ARBA00023136"/>
    </source>
</evidence>
<evidence type="ECO:0000256" key="7">
    <source>
        <dbReference type="SAM" id="Phobius"/>
    </source>
</evidence>
<name>A0A160TXN5_9ZZZZ</name>
<evidence type="ECO:0000256" key="1">
    <source>
        <dbReference type="ARBA" id="ARBA00004429"/>
    </source>
</evidence>
<feature type="domain" description="TRAP C4-dicarboxylate transport system permease DctM subunit" evidence="8">
    <location>
        <begin position="11"/>
        <end position="441"/>
    </location>
</feature>
<feature type="transmembrane region" description="Helical" evidence="7">
    <location>
        <begin position="377"/>
        <end position="405"/>
    </location>
</feature>
<feature type="transmembrane region" description="Helical" evidence="7">
    <location>
        <begin position="258"/>
        <end position="275"/>
    </location>
</feature>
<organism evidence="9">
    <name type="scientific">hydrothermal vent metagenome</name>
    <dbReference type="NCBI Taxonomy" id="652676"/>
    <lineage>
        <taxon>unclassified sequences</taxon>
        <taxon>metagenomes</taxon>
        <taxon>ecological metagenomes</taxon>
    </lineage>
</organism>
<dbReference type="GO" id="GO:0005886">
    <property type="term" value="C:plasma membrane"/>
    <property type="evidence" value="ECO:0007669"/>
    <property type="project" value="UniProtKB-SubCell"/>
</dbReference>
<feature type="transmembrane region" description="Helical" evidence="7">
    <location>
        <begin position="189"/>
        <end position="207"/>
    </location>
</feature>
<sequence length="452" mass="48989">MIVHLLPILMFVVLMLLVFTSYPIGFVLGGISIIFGVIGWMSGVFSLIEFFNFAPRVWFIADNFQIIAVPLFVFMGVMLERSEIAKELLEALQLILRRVPGGMAMSVTVMATIFAAITGIIGAAVVVMTLIALPPMLKAGYKPTLALGTIAASSTLGILIPPSILLVFLSELLPMSVGSLFAASLYPGLLLSLLYLAYIGIFSLLVPSAAPKLETTEDFLSGREIIQILVRGILPPVALIAMVLGSILTGFVTITESAAVGAGGAMLLAVIRRKLDLKILRDCLQRSTMMIGMIFFLYIGATCFSYVFRVLGGDEVILTFINESGLSSWGVLIVAIMMIFVMGFFFDVLEILLIVVPVFAPLITPLDFGDHIAQADVIYWFAVLVAITLQTSFLTPPMGLALFYIKGVAPDSITMSQIYIGVIPFVFLQLICVGLVMALPDIAMWLPHKLFP</sequence>
<reference evidence="9" key="1">
    <citation type="submission" date="2015-10" db="EMBL/GenBank/DDBJ databases">
        <authorList>
            <person name="Gilbert D.G."/>
        </authorList>
    </citation>
    <scope>NUCLEOTIDE SEQUENCE</scope>
</reference>
<evidence type="ECO:0000259" key="8">
    <source>
        <dbReference type="Pfam" id="PF06808"/>
    </source>
</evidence>
<feature type="transmembrane region" description="Helical" evidence="7">
    <location>
        <begin position="107"/>
        <end position="133"/>
    </location>
</feature>
<evidence type="ECO:0000256" key="3">
    <source>
        <dbReference type="ARBA" id="ARBA00022519"/>
    </source>
</evidence>
<accession>A0A160TXN5</accession>
<evidence type="ECO:0000256" key="5">
    <source>
        <dbReference type="ARBA" id="ARBA00022989"/>
    </source>
</evidence>
<comment type="subcellular location">
    <subcellularLocation>
        <location evidence="1">Cell inner membrane</location>
        <topology evidence="1">Multi-pass membrane protein</topology>
    </subcellularLocation>
</comment>
<feature type="transmembrane region" description="Helical" evidence="7">
    <location>
        <begin position="228"/>
        <end position="252"/>
    </location>
</feature>
<feature type="transmembrane region" description="Helical" evidence="7">
    <location>
        <begin position="145"/>
        <end position="169"/>
    </location>
</feature>
<dbReference type="PANTHER" id="PTHR33362">
    <property type="entry name" value="SIALIC ACID TRAP TRANSPORTER PERMEASE PROTEIN SIAT-RELATED"/>
    <property type="match status" value="1"/>
</dbReference>
<feature type="transmembrane region" description="Helical" evidence="7">
    <location>
        <begin position="287"/>
        <end position="308"/>
    </location>
</feature>
<keyword evidence="4 7" id="KW-0812">Transmembrane</keyword>
<dbReference type="PANTHER" id="PTHR33362:SF7">
    <property type="entry name" value="SLL1103 PROTEIN"/>
    <property type="match status" value="1"/>
</dbReference>
<dbReference type="Pfam" id="PF06808">
    <property type="entry name" value="DctM"/>
    <property type="match status" value="1"/>
</dbReference>
<dbReference type="InterPro" id="IPR004681">
    <property type="entry name" value="TRAP_DctM"/>
</dbReference>
<feature type="transmembrane region" description="Helical" evidence="7">
    <location>
        <begin position="328"/>
        <end position="356"/>
    </location>
</feature>
<keyword evidence="6 7" id="KW-0472">Membrane</keyword>
<keyword evidence="2" id="KW-1003">Cell membrane</keyword>
<dbReference type="EMBL" id="CZRL01000104">
    <property type="protein sequence ID" value="CUS54416.1"/>
    <property type="molecule type" value="Genomic_DNA"/>
</dbReference>